<dbReference type="EMBL" id="JAINUF010000021">
    <property type="protein sequence ID" value="KAJ8334104.1"/>
    <property type="molecule type" value="Genomic_DNA"/>
</dbReference>
<feature type="compositionally biased region" description="Basic and acidic residues" evidence="1">
    <location>
        <begin position="50"/>
        <end position="65"/>
    </location>
</feature>
<keyword evidence="3" id="KW-1185">Reference proteome</keyword>
<organism evidence="2 3">
    <name type="scientific">Synaphobranchus kaupii</name>
    <name type="common">Kaup's arrowtooth eel</name>
    <dbReference type="NCBI Taxonomy" id="118154"/>
    <lineage>
        <taxon>Eukaryota</taxon>
        <taxon>Metazoa</taxon>
        <taxon>Chordata</taxon>
        <taxon>Craniata</taxon>
        <taxon>Vertebrata</taxon>
        <taxon>Euteleostomi</taxon>
        <taxon>Actinopterygii</taxon>
        <taxon>Neopterygii</taxon>
        <taxon>Teleostei</taxon>
        <taxon>Anguilliformes</taxon>
        <taxon>Synaphobranchidae</taxon>
        <taxon>Synaphobranchus</taxon>
    </lineage>
</organism>
<accession>A0A9Q1E8E0</accession>
<protein>
    <submittedName>
        <fullName evidence="2">Uncharacterized protein</fullName>
    </submittedName>
</protein>
<dbReference type="AlphaFoldDB" id="A0A9Q1E8E0"/>
<evidence type="ECO:0000256" key="1">
    <source>
        <dbReference type="SAM" id="MobiDB-lite"/>
    </source>
</evidence>
<sequence length="94" mass="10239">MTTGWNKRSGEGQRSVLVCSAFTSDPVSPDGLDEGSKGLVGKMEAIWDRAPAADRTREADQKEESLEPFQCPPSYPGDDSSVFPQHVKPSQGWN</sequence>
<proteinExistence type="predicted"/>
<evidence type="ECO:0000313" key="3">
    <source>
        <dbReference type="Proteomes" id="UP001152622"/>
    </source>
</evidence>
<evidence type="ECO:0000313" key="2">
    <source>
        <dbReference type="EMBL" id="KAJ8334104.1"/>
    </source>
</evidence>
<name>A0A9Q1E8E0_SYNKA</name>
<feature type="region of interest" description="Disordered" evidence="1">
    <location>
        <begin position="50"/>
        <end position="94"/>
    </location>
</feature>
<comment type="caution">
    <text evidence="2">The sequence shown here is derived from an EMBL/GenBank/DDBJ whole genome shotgun (WGS) entry which is preliminary data.</text>
</comment>
<gene>
    <name evidence="2" type="ORF">SKAU_G00397430</name>
</gene>
<dbReference type="Proteomes" id="UP001152622">
    <property type="component" value="Chromosome 21"/>
</dbReference>
<reference evidence="2" key="1">
    <citation type="journal article" date="2023" name="Science">
        <title>Genome structures resolve the early diversification of teleost fishes.</title>
        <authorList>
            <person name="Parey E."/>
            <person name="Louis A."/>
            <person name="Montfort J."/>
            <person name="Bouchez O."/>
            <person name="Roques C."/>
            <person name="Iampietro C."/>
            <person name="Lluch J."/>
            <person name="Castinel A."/>
            <person name="Donnadieu C."/>
            <person name="Desvignes T."/>
            <person name="Floi Bucao C."/>
            <person name="Jouanno E."/>
            <person name="Wen M."/>
            <person name="Mejri S."/>
            <person name="Dirks R."/>
            <person name="Jansen H."/>
            <person name="Henkel C."/>
            <person name="Chen W.J."/>
            <person name="Zahm M."/>
            <person name="Cabau C."/>
            <person name="Klopp C."/>
            <person name="Thompson A.W."/>
            <person name="Robinson-Rechavi M."/>
            <person name="Braasch I."/>
            <person name="Lecointre G."/>
            <person name="Bobe J."/>
            <person name="Postlethwait J.H."/>
            <person name="Berthelot C."/>
            <person name="Roest Crollius H."/>
            <person name="Guiguen Y."/>
        </authorList>
    </citation>
    <scope>NUCLEOTIDE SEQUENCE</scope>
    <source>
        <strain evidence="2">WJC10195</strain>
    </source>
</reference>